<sequence length="109" mass="12347">MEPNDERRGAIITRCRGVERFDEDVRYLLRFFGRQRGGNEALVDRAPLVHVLETRRLMGQRLAEGDRKGAGGHFLGRVLGAPEGPLEQCSLESSDEVLPRIALDFDRAW</sequence>
<protein>
    <submittedName>
        <fullName evidence="1">Uncharacterized protein</fullName>
    </submittedName>
</protein>
<name>Q1D3W4_MYXXD</name>
<reference evidence="1 2" key="1">
    <citation type="journal article" date="2006" name="Proc. Natl. Acad. Sci. U.S.A.">
        <title>Evolution of sensory complexity recorded in a myxobacterial genome.</title>
        <authorList>
            <person name="Goldman B.S."/>
            <person name="Nierman W.C."/>
            <person name="Kaiser D."/>
            <person name="Slater S.C."/>
            <person name="Durkin A.S."/>
            <person name="Eisen J.A."/>
            <person name="Ronning C.M."/>
            <person name="Barbazuk W.B."/>
            <person name="Blanchard M."/>
            <person name="Field C."/>
            <person name="Halling C."/>
            <person name="Hinkle G."/>
            <person name="Iartchuk O."/>
            <person name="Kim H.S."/>
            <person name="Mackenzie C."/>
            <person name="Madupu R."/>
            <person name="Miller N."/>
            <person name="Shvartsbeyn A."/>
            <person name="Sullivan S.A."/>
            <person name="Vaudin M."/>
            <person name="Wiegand R."/>
            <person name="Kaplan H.B."/>
        </authorList>
    </citation>
    <scope>NUCLEOTIDE SEQUENCE [LARGE SCALE GENOMIC DNA]</scope>
    <source>
        <strain evidence="2">DK1622</strain>
    </source>
</reference>
<dbReference type="KEGG" id="mxa:MXAN_4490"/>
<gene>
    <name evidence="1" type="ordered locus">MXAN_4490</name>
</gene>
<dbReference type="EnsemblBacteria" id="ABF88825">
    <property type="protein sequence ID" value="ABF88825"/>
    <property type="gene ID" value="MXAN_4490"/>
</dbReference>
<evidence type="ECO:0000313" key="1">
    <source>
        <dbReference type="EMBL" id="ABF88825.1"/>
    </source>
</evidence>
<dbReference type="Proteomes" id="UP000002402">
    <property type="component" value="Chromosome"/>
</dbReference>
<dbReference type="AlphaFoldDB" id="Q1D3W4"/>
<keyword evidence="2" id="KW-1185">Reference proteome</keyword>
<dbReference type="HOGENOM" id="CLU_2181029_0_0_7"/>
<organism evidence="1 2">
    <name type="scientific">Myxococcus xanthus (strain DK1622)</name>
    <dbReference type="NCBI Taxonomy" id="246197"/>
    <lineage>
        <taxon>Bacteria</taxon>
        <taxon>Pseudomonadati</taxon>
        <taxon>Myxococcota</taxon>
        <taxon>Myxococcia</taxon>
        <taxon>Myxococcales</taxon>
        <taxon>Cystobacterineae</taxon>
        <taxon>Myxococcaceae</taxon>
        <taxon>Myxococcus</taxon>
    </lineage>
</organism>
<evidence type="ECO:0000313" key="2">
    <source>
        <dbReference type="Proteomes" id="UP000002402"/>
    </source>
</evidence>
<accession>Q1D3W4</accession>
<proteinExistence type="predicted"/>
<dbReference type="EMBL" id="CP000113">
    <property type="protein sequence ID" value="ABF88825.1"/>
    <property type="molecule type" value="Genomic_DNA"/>
</dbReference>